<dbReference type="Proteomes" id="UP001278766">
    <property type="component" value="Unassembled WGS sequence"/>
</dbReference>
<feature type="domain" description="Myb-like" evidence="2">
    <location>
        <begin position="61"/>
        <end position="111"/>
    </location>
</feature>
<dbReference type="InterPro" id="IPR050560">
    <property type="entry name" value="MYB_TF"/>
</dbReference>
<evidence type="ECO:0000256" key="1">
    <source>
        <dbReference type="SAM" id="MobiDB-lite"/>
    </source>
</evidence>
<evidence type="ECO:0000259" key="3">
    <source>
        <dbReference type="PROSITE" id="PS51294"/>
    </source>
</evidence>
<keyword evidence="5" id="KW-1185">Reference proteome</keyword>
<feature type="domain" description="HTH myb-type" evidence="3">
    <location>
        <begin position="61"/>
        <end position="115"/>
    </location>
</feature>
<dbReference type="CDD" id="cd00167">
    <property type="entry name" value="SANT"/>
    <property type="match status" value="3"/>
</dbReference>
<reference evidence="4" key="2">
    <citation type="submission" date="2023-06" db="EMBL/GenBank/DDBJ databases">
        <authorList>
            <consortium name="Lawrence Berkeley National Laboratory"/>
            <person name="Haridas S."/>
            <person name="Hensen N."/>
            <person name="Bonometti L."/>
            <person name="Westerberg I."/>
            <person name="Brannstrom I.O."/>
            <person name="Guillou S."/>
            <person name="Cros-Aarteil S."/>
            <person name="Calhoun S."/>
            <person name="Kuo A."/>
            <person name="Mondo S."/>
            <person name="Pangilinan J."/>
            <person name="Riley R."/>
            <person name="Labutti K."/>
            <person name="Andreopoulos B."/>
            <person name="Lipzen A."/>
            <person name="Chen C."/>
            <person name="Yanf M."/>
            <person name="Daum C."/>
            <person name="Ng V."/>
            <person name="Clum A."/>
            <person name="Steindorff A."/>
            <person name="Ohm R."/>
            <person name="Martin F."/>
            <person name="Silar P."/>
            <person name="Natvig D."/>
            <person name="Lalanne C."/>
            <person name="Gautier V."/>
            <person name="Ament-Velasquez S.L."/>
            <person name="Kruys A."/>
            <person name="Hutchinson M.I."/>
            <person name="Powell A.J."/>
            <person name="Barry K."/>
            <person name="Miller A.N."/>
            <person name="Grigoriev I.V."/>
            <person name="Debuchy R."/>
            <person name="Gladieux P."/>
            <person name="Thoren M.H."/>
            <person name="Johannesson H."/>
        </authorList>
    </citation>
    <scope>NUCLEOTIDE SEQUENCE</scope>
    <source>
        <strain evidence="4">CBS 168.71</strain>
    </source>
</reference>
<dbReference type="GO" id="GO:0000978">
    <property type="term" value="F:RNA polymerase II cis-regulatory region sequence-specific DNA binding"/>
    <property type="evidence" value="ECO:0007669"/>
    <property type="project" value="TreeGrafter"/>
</dbReference>
<dbReference type="Pfam" id="PF00249">
    <property type="entry name" value="Myb_DNA-binding"/>
    <property type="match status" value="1"/>
</dbReference>
<dbReference type="SMART" id="SM00717">
    <property type="entry name" value="SANT"/>
    <property type="match status" value="3"/>
</dbReference>
<dbReference type="PANTHER" id="PTHR45614:SF199">
    <property type="entry name" value="MYB-LIKE TRANSCRIPTION FACTOR (EUROFUNG)-RELATED"/>
    <property type="match status" value="1"/>
</dbReference>
<dbReference type="PROSITE" id="PS51294">
    <property type="entry name" value="HTH_MYB"/>
    <property type="match status" value="3"/>
</dbReference>
<feature type="domain" description="HTH myb-type" evidence="3">
    <location>
        <begin position="117"/>
        <end position="167"/>
    </location>
</feature>
<dbReference type="PANTHER" id="PTHR45614">
    <property type="entry name" value="MYB PROTEIN-RELATED"/>
    <property type="match status" value="1"/>
</dbReference>
<dbReference type="RefSeq" id="XP_062662222.1">
    <property type="nucleotide sequence ID" value="XM_062806405.1"/>
</dbReference>
<feature type="domain" description="Myb-like" evidence="2">
    <location>
        <begin position="112"/>
        <end position="163"/>
    </location>
</feature>
<dbReference type="InterPro" id="IPR009057">
    <property type="entry name" value="Homeodomain-like_sf"/>
</dbReference>
<keyword evidence="4" id="KW-0238">DNA-binding</keyword>
<dbReference type="PROSITE" id="PS50090">
    <property type="entry name" value="MYB_LIKE"/>
    <property type="match status" value="3"/>
</dbReference>
<sequence>MSTPPSDSPVPGHKLRQVWTLEEDRLLSEAKNAPVSWHKVAAHLPGRNNKDCRKRWHYSIANTIRKGTWLREEDEKLREAVDLYGARWSKIAEAVGTRNGDQCWKRWYDCLDPRIDKSPWTTEEDTKLLHLVAQTGRNWSDIVHQHFPNRTSLAAKNRYSILQRKQDGGGGGGGSRSNSSSRGSSAVRHHTRARIRPSPSASASATPSLSSSPGPYLGVATTPSTTALSTPEPEFLGVGEEWMALTAAEVDEMLYRGAAQQGLPVGGGGLDYEYGFGPEAGWVAAGGSSQQQDQQNQHQAWMQQQDGFDVGLVDPQIQTCSAVGYGDAGYYAQGQQQQLEAPGYGYNMLGVYQNEVQIQVTQPGMYDGSSGLVSQGQMGSWQGGYNAEGW</sequence>
<protein>
    <submittedName>
        <fullName evidence="4">Homeodomain-like protein</fullName>
    </submittedName>
</protein>
<comment type="caution">
    <text evidence="4">The sequence shown here is derived from an EMBL/GenBank/DDBJ whole genome shotgun (WGS) entry which is preliminary data.</text>
</comment>
<dbReference type="GO" id="GO:0000981">
    <property type="term" value="F:DNA-binding transcription factor activity, RNA polymerase II-specific"/>
    <property type="evidence" value="ECO:0007669"/>
    <property type="project" value="TreeGrafter"/>
</dbReference>
<reference evidence="4" key="1">
    <citation type="journal article" date="2023" name="Mol. Phylogenet. Evol.">
        <title>Genome-scale phylogeny and comparative genomics of the fungal order Sordariales.</title>
        <authorList>
            <person name="Hensen N."/>
            <person name="Bonometti L."/>
            <person name="Westerberg I."/>
            <person name="Brannstrom I.O."/>
            <person name="Guillou S."/>
            <person name="Cros-Aarteil S."/>
            <person name="Calhoun S."/>
            <person name="Haridas S."/>
            <person name="Kuo A."/>
            <person name="Mondo S."/>
            <person name="Pangilinan J."/>
            <person name="Riley R."/>
            <person name="LaButti K."/>
            <person name="Andreopoulos B."/>
            <person name="Lipzen A."/>
            <person name="Chen C."/>
            <person name="Yan M."/>
            <person name="Daum C."/>
            <person name="Ng V."/>
            <person name="Clum A."/>
            <person name="Steindorff A."/>
            <person name="Ohm R.A."/>
            <person name="Martin F."/>
            <person name="Silar P."/>
            <person name="Natvig D.O."/>
            <person name="Lalanne C."/>
            <person name="Gautier V."/>
            <person name="Ament-Velasquez S.L."/>
            <person name="Kruys A."/>
            <person name="Hutchinson M.I."/>
            <person name="Powell A.J."/>
            <person name="Barry K."/>
            <person name="Miller A.N."/>
            <person name="Grigoriev I.V."/>
            <person name="Debuchy R."/>
            <person name="Gladieux P."/>
            <person name="Hiltunen Thoren M."/>
            <person name="Johannesson H."/>
        </authorList>
    </citation>
    <scope>NUCLEOTIDE SEQUENCE</scope>
    <source>
        <strain evidence="4">CBS 168.71</strain>
    </source>
</reference>
<name>A0AAE0HLE2_9PEZI</name>
<gene>
    <name evidence="4" type="ORF">B0H64DRAFT_439149</name>
</gene>
<dbReference type="InterPro" id="IPR001005">
    <property type="entry name" value="SANT/Myb"/>
</dbReference>
<dbReference type="AlphaFoldDB" id="A0AAE0HLE2"/>
<keyword evidence="4" id="KW-0371">Homeobox</keyword>
<feature type="domain" description="Myb-like" evidence="2">
    <location>
        <begin position="16"/>
        <end position="60"/>
    </location>
</feature>
<feature type="region of interest" description="Disordered" evidence="1">
    <location>
        <begin position="164"/>
        <end position="232"/>
    </location>
</feature>
<dbReference type="InterPro" id="IPR017930">
    <property type="entry name" value="Myb_dom"/>
</dbReference>
<accession>A0AAE0HLE2</accession>
<dbReference type="Pfam" id="PF13921">
    <property type="entry name" value="Myb_DNA-bind_6"/>
    <property type="match status" value="1"/>
</dbReference>
<dbReference type="GO" id="GO:0005634">
    <property type="term" value="C:nucleus"/>
    <property type="evidence" value="ECO:0007669"/>
    <property type="project" value="TreeGrafter"/>
</dbReference>
<dbReference type="SUPFAM" id="SSF46689">
    <property type="entry name" value="Homeodomain-like"/>
    <property type="match status" value="2"/>
</dbReference>
<proteinExistence type="predicted"/>
<dbReference type="Gene3D" id="1.10.10.60">
    <property type="entry name" value="Homeodomain-like"/>
    <property type="match status" value="3"/>
</dbReference>
<evidence type="ECO:0000313" key="5">
    <source>
        <dbReference type="Proteomes" id="UP001278766"/>
    </source>
</evidence>
<dbReference type="EMBL" id="JAUEPN010000002">
    <property type="protein sequence ID" value="KAK3298708.1"/>
    <property type="molecule type" value="Genomic_DNA"/>
</dbReference>
<organism evidence="4 5">
    <name type="scientific">Chaetomium fimeti</name>
    <dbReference type="NCBI Taxonomy" id="1854472"/>
    <lineage>
        <taxon>Eukaryota</taxon>
        <taxon>Fungi</taxon>
        <taxon>Dikarya</taxon>
        <taxon>Ascomycota</taxon>
        <taxon>Pezizomycotina</taxon>
        <taxon>Sordariomycetes</taxon>
        <taxon>Sordariomycetidae</taxon>
        <taxon>Sordariales</taxon>
        <taxon>Chaetomiaceae</taxon>
        <taxon>Chaetomium</taxon>
    </lineage>
</organism>
<feature type="compositionally biased region" description="Low complexity" evidence="1">
    <location>
        <begin position="176"/>
        <end position="185"/>
    </location>
</feature>
<feature type="compositionally biased region" description="Low complexity" evidence="1">
    <location>
        <begin position="197"/>
        <end position="232"/>
    </location>
</feature>
<evidence type="ECO:0000259" key="2">
    <source>
        <dbReference type="PROSITE" id="PS50090"/>
    </source>
</evidence>
<evidence type="ECO:0000313" key="4">
    <source>
        <dbReference type="EMBL" id="KAK3298708.1"/>
    </source>
</evidence>
<dbReference type="GeneID" id="87843353"/>
<feature type="domain" description="HTH myb-type" evidence="3">
    <location>
        <begin position="14"/>
        <end position="57"/>
    </location>
</feature>